<protein>
    <submittedName>
        <fullName evidence="1">Uncharacterized protein</fullName>
    </submittedName>
</protein>
<reference evidence="1 2" key="1">
    <citation type="submission" date="2011-08" db="EMBL/GenBank/DDBJ databases">
        <authorList>
            <person name="Liu Z.J."/>
            <person name="Shi F.L."/>
            <person name="Lu J.Q."/>
            <person name="Li M."/>
            <person name="Wang Z.L."/>
        </authorList>
    </citation>
    <scope>NUCLEOTIDE SEQUENCE [LARGE SCALE GENOMIC DNA]</scope>
    <source>
        <strain evidence="1 2">USNM 41457</strain>
    </source>
</reference>
<gene>
    <name evidence="1" type="ORF">EDEG_01029</name>
</gene>
<evidence type="ECO:0000313" key="1">
    <source>
        <dbReference type="EMBL" id="EJW04739.1"/>
    </source>
</evidence>
<dbReference type="Proteomes" id="UP000003163">
    <property type="component" value="Unassembled WGS sequence"/>
</dbReference>
<dbReference type="HOGENOM" id="CLU_721650_0_0_1"/>
<evidence type="ECO:0000313" key="2">
    <source>
        <dbReference type="Proteomes" id="UP000003163"/>
    </source>
</evidence>
<accession>J9DB70</accession>
<proteinExistence type="predicted"/>
<dbReference type="AlphaFoldDB" id="J9DB70"/>
<comment type="caution">
    <text evidence="1">The sequence shown here is derived from an EMBL/GenBank/DDBJ whole genome shotgun (WGS) entry which is preliminary data.</text>
</comment>
<keyword evidence="2" id="KW-1185">Reference proteome</keyword>
<reference evidence="2" key="2">
    <citation type="submission" date="2015-07" db="EMBL/GenBank/DDBJ databases">
        <title>Contrasting host-pathogen interactions and genome evolution in two generalist and specialist microsporidian pathogens of mosquitoes.</title>
        <authorList>
            <consortium name="The Broad Institute Genomics Platform"/>
            <consortium name="The Broad Institute Genome Sequencing Center for Infectious Disease"/>
            <person name="Cuomo C.A."/>
            <person name="Sanscrainte N.D."/>
            <person name="Goldberg J.M."/>
            <person name="Heiman D."/>
            <person name="Young S."/>
            <person name="Zeng Q."/>
            <person name="Becnel J.J."/>
            <person name="Birren B.W."/>
        </authorList>
    </citation>
    <scope>NUCLEOTIDE SEQUENCE [LARGE SCALE GENOMIC DNA]</scope>
    <source>
        <strain evidence="2">USNM 41457</strain>
    </source>
</reference>
<name>J9DB70_EDHAE</name>
<dbReference type="EMBL" id="AFBI03000014">
    <property type="protein sequence ID" value="EJW04739.1"/>
    <property type="molecule type" value="Genomic_DNA"/>
</dbReference>
<dbReference type="VEuPathDB" id="MicrosporidiaDB:EDEG_01029"/>
<organism evidence="1 2">
    <name type="scientific">Edhazardia aedis (strain USNM 41457)</name>
    <name type="common">Microsporidian parasite</name>
    <dbReference type="NCBI Taxonomy" id="1003232"/>
    <lineage>
        <taxon>Eukaryota</taxon>
        <taxon>Fungi</taxon>
        <taxon>Fungi incertae sedis</taxon>
        <taxon>Microsporidia</taxon>
        <taxon>Edhazardia</taxon>
    </lineage>
</organism>
<sequence>MYYFLLGYEERKSKKFLKDEEKNKMSRLEKLDFSKEKNVITTSLNYKQKTLYNSNIYTPEVVLMLYNNIKNLSDYNLKFKELNKLHEDIIGSQQFNDSIPYLSFLKVNILWKNSYVLRDILMYLRVCYSDWHRKILSKTDNANMQQLSASEIHELDIESKQYKSVNIESEITHFISQFIDLVSRHWKIFFCYIDEILRNVKSEGHKIQKIDKSISISYLKAIPKIYVYYYPFYLNKINISGCFVVYGYNVVEAIQLINFFDSVIDDVEEAMAKYNTANPVYLDKNQKERENAYSDLFKILTWALRSGFTKYDIKSHIQANLSKQTLEDVLKNMKIDKYTYQKALKTKNKIQVHILFPAFEIIKSNNNEFIEKTRIFIGFQNEI</sequence>
<dbReference type="InParanoid" id="J9DB70"/>